<sequence>MPVKQITLDEPLLACQNQLGEGCLWDASTKLLHWVDIKRTQIHTLDPKTGNRSIDDYSESFDTMITSLTLRKDQPGFIGTHTTHLAAFPAATTPTTPNPTPVKRQSSPLPGNKQFTIPEKYTQDKKDGTDRFNDGACDALGRFWKLIAGMLVGRIGTMGVKPENRKAQFYRYDPDGKVTTMLEDVGCSNGIGWSPDNKIMYYIDSPRKTILTFDFDLEAGSISNERIFATSDAFDGGVFDGLCMDAEGAVWAARWGSGRVVRYMPDGTLDTEIVLPKALNVTCCIFGALSLPTGDDMQDLYITTASCGQDNESLIPKYPQGGDLFRVKIDGVRGVERFKFAA</sequence>
<dbReference type="EMBL" id="JASBWU010000002">
    <property type="protein sequence ID" value="KAJ9124182.1"/>
    <property type="molecule type" value="Genomic_DNA"/>
</dbReference>
<name>A0ACC2XLP2_9TREE</name>
<comment type="caution">
    <text evidence="1">The sequence shown here is derived from an EMBL/GenBank/DDBJ whole genome shotgun (WGS) entry which is preliminary data.</text>
</comment>
<protein>
    <submittedName>
        <fullName evidence="1">Uncharacterized protein</fullName>
    </submittedName>
</protein>
<dbReference type="Proteomes" id="UP001243375">
    <property type="component" value="Unassembled WGS sequence"/>
</dbReference>
<reference evidence="1" key="1">
    <citation type="submission" date="2023-04" db="EMBL/GenBank/DDBJ databases">
        <title>Draft Genome sequencing of Naganishia species isolated from polar environments using Oxford Nanopore Technology.</title>
        <authorList>
            <person name="Leo P."/>
            <person name="Venkateswaran K."/>
        </authorList>
    </citation>
    <scope>NUCLEOTIDE SEQUENCE</scope>
    <source>
        <strain evidence="1">MNA-CCFEE 5425</strain>
    </source>
</reference>
<keyword evidence="2" id="KW-1185">Reference proteome</keyword>
<accession>A0ACC2XLP2</accession>
<organism evidence="1 2">
    <name type="scientific">Naganishia vaughanmartiniae</name>
    <dbReference type="NCBI Taxonomy" id="1424756"/>
    <lineage>
        <taxon>Eukaryota</taxon>
        <taxon>Fungi</taxon>
        <taxon>Dikarya</taxon>
        <taxon>Basidiomycota</taxon>
        <taxon>Agaricomycotina</taxon>
        <taxon>Tremellomycetes</taxon>
        <taxon>Filobasidiales</taxon>
        <taxon>Filobasidiaceae</taxon>
        <taxon>Naganishia</taxon>
    </lineage>
</organism>
<evidence type="ECO:0000313" key="1">
    <source>
        <dbReference type="EMBL" id="KAJ9124182.1"/>
    </source>
</evidence>
<evidence type="ECO:0000313" key="2">
    <source>
        <dbReference type="Proteomes" id="UP001243375"/>
    </source>
</evidence>
<gene>
    <name evidence="1" type="ORF">QFC22_000979</name>
</gene>
<proteinExistence type="predicted"/>